<dbReference type="AlphaFoldDB" id="A0A3E0TMA8"/>
<gene>
    <name evidence="2" type="ORF">DXX93_02525</name>
</gene>
<name>A0A3E0TMA8_9GAMM</name>
<keyword evidence="1" id="KW-0812">Transmembrane</keyword>
<dbReference type="OrthoDB" id="6227576at2"/>
<keyword evidence="1" id="KW-1133">Transmembrane helix</keyword>
<evidence type="ECO:0000313" key="2">
    <source>
        <dbReference type="EMBL" id="REL25533.1"/>
    </source>
</evidence>
<accession>A0A3E0TMA8</accession>
<reference evidence="2 3" key="1">
    <citation type="submission" date="2018-08" db="EMBL/GenBank/DDBJ databases">
        <title>Thalassotalea euphylliae genome.</title>
        <authorList>
            <person name="Summers S."/>
            <person name="Rice S.A."/>
            <person name="Freckelton M.L."/>
            <person name="Nedved B.T."/>
            <person name="Hadfield M.G."/>
        </authorList>
    </citation>
    <scope>NUCLEOTIDE SEQUENCE [LARGE SCALE GENOMIC DNA]</scope>
    <source>
        <strain evidence="2 3">H1</strain>
    </source>
</reference>
<dbReference type="Proteomes" id="UP000256478">
    <property type="component" value="Unassembled WGS sequence"/>
</dbReference>
<evidence type="ECO:0000313" key="3">
    <source>
        <dbReference type="Proteomes" id="UP000256478"/>
    </source>
</evidence>
<dbReference type="EMBL" id="QUOU01000001">
    <property type="protein sequence ID" value="REL25533.1"/>
    <property type="molecule type" value="Genomic_DNA"/>
</dbReference>
<protein>
    <submittedName>
        <fullName evidence="2">Uncharacterized protein</fullName>
    </submittedName>
</protein>
<proteinExistence type="predicted"/>
<keyword evidence="1" id="KW-0472">Membrane</keyword>
<sequence>MPKSSEPTGYQRHIKQASISQIIFKWLIIACVVLAILASVLLALGYMLKENERKTRALKAELEQAAQVKQTPLNDVRDSEASIARELTPLSALASGSTLQADQKQAAEKERQVQAKIKQQLAIDIARLQQLDQAKNIILNNLVCQNVNQCHFIDTQSIDLGCVIAVNTIGKSMLSRQEFIQAFSKTDNECEERISELSLTCHHNICSIQ</sequence>
<organism evidence="2 3">
    <name type="scientific">Thalassotalea euphylliae</name>
    <dbReference type="NCBI Taxonomy" id="1655234"/>
    <lineage>
        <taxon>Bacteria</taxon>
        <taxon>Pseudomonadati</taxon>
        <taxon>Pseudomonadota</taxon>
        <taxon>Gammaproteobacteria</taxon>
        <taxon>Alteromonadales</taxon>
        <taxon>Colwelliaceae</taxon>
        <taxon>Thalassotalea</taxon>
    </lineage>
</organism>
<feature type="transmembrane region" description="Helical" evidence="1">
    <location>
        <begin position="26"/>
        <end position="48"/>
    </location>
</feature>
<evidence type="ECO:0000256" key="1">
    <source>
        <dbReference type="SAM" id="Phobius"/>
    </source>
</evidence>
<comment type="caution">
    <text evidence="2">The sequence shown here is derived from an EMBL/GenBank/DDBJ whole genome shotgun (WGS) entry which is preliminary data.</text>
</comment>
<dbReference type="RefSeq" id="WP_116006664.1">
    <property type="nucleotide sequence ID" value="NZ_QUOU01000001.1"/>
</dbReference>